<dbReference type="SUPFAM" id="SSF81321">
    <property type="entry name" value="Family A G protein-coupled receptor-like"/>
    <property type="match status" value="1"/>
</dbReference>
<keyword evidence="8" id="KW-0807">Transducer</keyword>
<dbReference type="PANTHER" id="PTHR24235:SF29">
    <property type="entry name" value="GH23382P"/>
    <property type="match status" value="1"/>
</dbReference>
<keyword evidence="3 9" id="KW-0812">Transmembrane</keyword>
<evidence type="ECO:0000256" key="5">
    <source>
        <dbReference type="ARBA" id="ARBA00023040"/>
    </source>
</evidence>
<dbReference type="CDD" id="cd15203">
    <property type="entry name" value="7tmA_NPYR-like"/>
    <property type="match status" value="1"/>
</dbReference>
<feature type="transmembrane region" description="Helical" evidence="9">
    <location>
        <begin position="372"/>
        <end position="395"/>
    </location>
</feature>
<dbReference type="SMART" id="SM01381">
    <property type="entry name" value="7TM_GPCR_Srsx"/>
    <property type="match status" value="1"/>
</dbReference>
<evidence type="ECO:0000256" key="9">
    <source>
        <dbReference type="SAM" id="Phobius"/>
    </source>
</evidence>
<dbReference type="Gene3D" id="1.20.1070.10">
    <property type="entry name" value="Rhodopsin 7-helix transmembrane proteins"/>
    <property type="match status" value="1"/>
</dbReference>
<organism evidence="11 12">
    <name type="scientific">Bactrocera dorsalis</name>
    <name type="common">Oriental fruit fly</name>
    <name type="synonym">Dacus dorsalis</name>
    <dbReference type="NCBI Taxonomy" id="27457"/>
    <lineage>
        <taxon>Eukaryota</taxon>
        <taxon>Metazoa</taxon>
        <taxon>Ecdysozoa</taxon>
        <taxon>Arthropoda</taxon>
        <taxon>Hexapoda</taxon>
        <taxon>Insecta</taxon>
        <taxon>Pterygota</taxon>
        <taxon>Neoptera</taxon>
        <taxon>Endopterygota</taxon>
        <taxon>Diptera</taxon>
        <taxon>Brachycera</taxon>
        <taxon>Muscomorpha</taxon>
        <taxon>Tephritoidea</taxon>
        <taxon>Tephritidae</taxon>
        <taxon>Bactrocera</taxon>
        <taxon>Bactrocera</taxon>
    </lineage>
</organism>
<dbReference type="PRINTS" id="PR01012">
    <property type="entry name" value="NRPEPTIDEYR"/>
</dbReference>
<evidence type="ECO:0000256" key="6">
    <source>
        <dbReference type="ARBA" id="ARBA00023136"/>
    </source>
</evidence>
<evidence type="ECO:0000256" key="8">
    <source>
        <dbReference type="ARBA" id="ARBA00023224"/>
    </source>
</evidence>
<evidence type="ECO:0000313" key="11">
    <source>
        <dbReference type="Proteomes" id="UP001652620"/>
    </source>
</evidence>
<dbReference type="PRINTS" id="PR00237">
    <property type="entry name" value="GPCRRHODOPSN"/>
</dbReference>
<keyword evidence="4 9" id="KW-1133">Transmembrane helix</keyword>
<protein>
    <submittedName>
        <fullName evidence="12">Prolactin-releasing peptide receptor isoform X1</fullName>
    </submittedName>
</protein>
<feature type="transmembrane region" description="Helical" evidence="9">
    <location>
        <begin position="144"/>
        <end position="172"/>
    </location>
</feature>
<feature type="domain" description="G-protein coupled receptors family 1 profile" evidence="10">
    <location>
        <begin position="163"/>
        <end position="484"/>
    </location>
</feature>
<feature type="transmembrane region" description="Helical" evidence="9">
    <location>
        <begin position="427"/>
        <end position="449"/>
    </location>
</feature>
<comment type="subcellular location">
    <subcellularLocation>
        <location evidence="1">Membrane</location>
        <topology evidence="1">Multi-pass membrane protein</topology>
    </subcellularLocation>
</comment>
<accession>A0ABM3JZX5</accession>
<keyword evidence="11" id="KW-1185">Reference proteome</keyword>
<keyword evidence="6 9" id="KW-0472">Membrane</keyword>
<keyword evidence="7 12" id="KW-0675">Receptor</keyword>
<comment type="similarity">
    <text evidence="2">Belongs to the G-protein coupled receptor 1 family.</text>
</comment>
<dbReference type="RefSeq" id="XP_049314779.1">
    <property type="nucleotide sequence ID" value="XM_049458822.1"/>
</dbReference>
<feature type="transmembrane region" description="Helical" evidence="9">
    <location>
        <begin position="262"/>
        <end position="282"/>
    </location>
</feature>
<dbReference type="PROSITE" id="PS50262">
    <property type="entry name" value="G_PROTEIN_RECEP_F1_2"/>
    <property type="match status" value="1"/>
</dbReference>
<feature type="transmembrane region" description="Helical" evidence="9">
    <location>
        <begin position="461"/>
        <end position="487"/>
    </location>
</feature>
<sequence>MDAVGRATMWRRRKPITTATTAKPFYNPATLTLVILLFNITSAALTLAAALGTTSEAAIQHSNITQNTTTSATKAHMNATTEVSSTPPTTEAQLKTVLTTTPASSAATTMSASTMSTTMSMHRGGGVDVRYEVEHKDDLINDPYVQIVFCIIYTTVFVLGIFGNALVCYVVIRNRAMHSVTNYFITNLAISDILLCVLAVPFTPLYTFMGRWIFGATMCHLVSYAQGCSIYLSTFTLTAIAVDRVFVIVFPFKPRMQIRTCCYTLAFIWCFSLVATSPYALYMRVVVAHVKKKYVNTGETFIANSTNSLRDHLNATTTPYGIYLLTDAITTVASVTGVKLNLDVSPDAEDDDDDVTIYCEENWPSESFRRGFGILTTLGQFVAPLGAITVCYIWVSVRLNMRERCRPGAKSAARDAADRERKKRTNFMLIAMVGVFACSWLPMNIVNMVDDFYDKSNDWSFYTFIFFITHALAMSSTCYNPFLYAWLNENFRKEFKHVLPCFNPSKHRQVNRHCYNRSDRNTCEGGRRRNDMGNGVGVSIDIDEGDDDEHENGVTQETSLARVKDKCTSETLELTCSNSGDILTSNKCCNTVMVHGTHVVDITVNGKGQHDNCNNALDEDCVSGDEHTVEMHFTETAFVSLDNGKDICLLEAGCNKEVGEQIFN</sequence>
<evidence type="ECO:0000313" key="12">
    <source>
        <dbReference type="RefSeq" id="XP_049314779.1"/>
    </source>
</evidence>
<dbReference type="InterPro" id="IPR000276">
    <property type="entry name" value="GPCR_Rhodpsn"/>
</dbReference>
<dbReference type="InterPro" id="IPR000611">
    <property type="entry name" value="NPY_rcpt"/>
</dbReference>
<dbReference type="PANTHER" id="PTHR24235">
    <property type="entry name" value="NEUROPEPTIDE Y RECEPTOR"/>
    <property type="match status" value="1"/>
</dbReference>
<evidence type="ECO:0000256" key="4">
    <source>
        <dbReference type="ARBA" id="ARBA00022989"/>
    </source>
</evidence>
<gene>
    <name evidence="12" type="primary">LOC105230674</name>
</gene>
<evidence type="ECO:0000256" key="2">
    <source>
        <dbReference type="ARBA" id="ARBA00010663"/>
    </source>
</evidence>
<evidence type="ECO:0000256" key="3">
    <source>
        <dbReference type="ARBA" id="ARBA00022692"/>
    </source>
</evidence>
<feature type="transmembrane region" description="Helical" evidence="9">
    <location>
        <begin position="184"/>
        <end position="209"/>
    </location>
</feature>
<evidence type="ECO:0000256" key="1">
    <source>
        <dbReference type="ARBA" id="ARBA00004141"/>
    </source>
</evidence>
<dbReference type="GeneID" id="105230674"/>
<keyword evidence="5" id="KW-0297">G-protein coupled receptor</keyword>
<name>A0ABM3JZX5_BACDO</name>
<dbReference type="InterPro" id="IPR017452">
    <property type="entry name" value="GPCR_Rhodpsn_7TM"/>
</dbReference>
<dbReference type="Pfam" id="PF00001">
    <property type="entry name" value="7tm_1"/>
    <property type="match status" value="2"/>
</dbReference>
<dbReference type="Proteomes" id="UP001652620">
    <property type="component" value="Chromosome 5"/>
</dbReference>
<proteinExistence type="inferred from homology"/>
<reference evidence="12" key="1">
    <citation type="submission" date="2025-08" db="UniProtKB">
        <authorList>
            <consortium name="RefSeq"/>
        </authorList>
    </citation>
    <scope>IDENTIFICATION</scope>
    <source>
        <tissue evidence="12">Adult</tissue>
    </source>
</reference>
<feature type="transmembrane region" description="Helical" evidence="9">
    <location>
        <begin position="229"/>
        <end position="250"/>
    </location>
</feature>
<evidence type="ECO:0000259" key="10">
    <source>
        <dbReference type="PROSITE" id="PS50262"/>
    </source>
</evidence>
<evidence type="ECO:0000256" key="7">
    <source>
        <dbReference type="ARBA" id="ARBA00023170"/>
    </source>
</evidence>